<evidence type="ECO:0000313" key="2">
    <source>
        <dbReference type="Proteomes" id="UP000319897"/>
    </source>
</evidence>
<accession>A0A501XJ73</accession>
<protein>
    <submittedName>
        <fullName evidence="1">Uncharacterized protein</fullName>
    </submittedName>
</protein>
<organism evidence="1 2">
    <name type="scientific">Sandaracinobacter neustonicus</name>
    <dbReference type="NCBI Taxonomy" id="1715348"/>
    <lineage>
        <taxon>Bacteria</taxon>
        <taxon>Pseudomonadati</taxon>
        <taxon>Pseudomonadota</taxon>
        <taxon>Alphaproteobacteria</taxon>
        <taxon>Sphingomonadales</taxon>
        <taxon>Sphingosinicellaceae</taxon>
        <taxon>Sandaracinobacter</taxon>
    </lineage>
</organism>
<name>A0A501XJ73_9SPHN</name>
<reference evidence="1 2" key="1">
    <citation type="submission" date="2019-06" db="EMBL/GenBank/DDBJ databases">
        <authorList>
            <person name="Lee I."/>
            <person name="Jang G.I."/>
            <person name="Hwang C.Y."/>
        </authorList>
    </citation>
    <scope>NUCLEOTIDE SEQUENCE [LARGE SCALE GENOMIC DNA]</scope>
    <source>
        <strain evidence="1 2">PAMC 28131</strain>
    </source>
</reference>
<proteinExistence type="predicted"/>
<sequence length="146" mass="16379">MDRKLRPHVDYLPTQIVTEFFRTSVFSKDREPILGVRYSSSKNGRDAVVLFAENGDVYDGPSDCVSADILTLPDDCADVLRDDLAGRPEPRFSPLQRRHSQPHVYRPFVLGSAGIFNSYQQLVGAIQEVEGLAEREGFEPSMSLHP</sequence>
<dbReference type="OrthoDB" id="1425103at2"/>
<gene>
    <name evidence="1" type="ORF">FJQ54_10445</name>
</gene>
<comment type="caution">
    <text evidence="1">The sequence shown here is derived from an EMBL/GenBank/DDBJ whole genome shotgun (WGS) entry which is preliminary data.</text>
</comment>
<dbReference type="EMBL" id="VFSU01000026">
    <property type="protein sequence ID" value="TPE60610.1"/>
    <property type="molecule type" value="Genomic_DNA"/>
</dbReference>
<dbReference type="AlphaFoldDB" id="A0A501XJ73"/>
<keyword evidence="2" id="KW-1185">Reference proteome</keyword>
<evidence type="ECO:0000313" key="1">
    <source>
        <dbReference type="EMBL" id="TPE60610.1"/>
    </source>
</evidence>
<dbReference type="Proteomes" id="UP000319897">
    <property type="component" value="Unassembled WGS sequence"/>
</dbReference>